<protein>
    <submittedName>
        <fullName evidence="1">Uncharacterized protein</fullName>
    </submittedName>
</protein>
<evidence type="ECO:0000313" key="1">
    <source>
        <dbReference type="EMBL" id="SBP72221.1"/>
    </source>
</evidence>
<organism evidence="1">
    <name type="scientific">Nothobranchius kadleci</name>
    <name type="common">African annual killifish</name>
    <dbReference type="NCBI Taxonomy" id="1051664"/>
    <lineage>
        <taxon>Eukaryota</taxon>
        <taxon>Metazoa</taxon>
        <taxon>Chordata</taxon>
        <taxon>Craniata</taxon>
        <taxon>Vertebrata</taxon>
        <taxon>Euteleostomi</taxon>
        <taxon>Actinopterygii</taxon>
        <taxon>Neopterygii</taxon>
        <taxon>Teleostei</taxon>
        <taxon>Neoteleostei</taxon>
        <taxon>Acanthomorphata</taxon>
        <taxon>Ovalentaria</taxon>
        <taxon>Atherinomorphae</taxon>
        <taxon>Cyprinodontiformes</taxon>
        <taxon>Nothobranchiidae</taxon>
        <taxon>Nothobranchius</taxon>
    </lineage>
</organism>
<accession>A0A1A8C054</accession>
<feature type="non-terminal residue" evidence="1">
    <location>
        <position position="1"/>
    </location>
</feature>
<gene>
    <name evidence="1" type="primary">Nfu_g_1_020926</name>
</gene>
<name>A0A1A8C054_NOTKA</name>
<proteinExistence type="predicted"/>
<reference evidence="1" key="2">
    <citation type="submission" date="2016-06" db="EMBL/GenBank/DDBJ databases">
        <title>The genome of a short-lived fish provides insights into sex chromosome evolution and the genetic control of aging.</title>
        <authorList>
            <person name="Reichwald K."/>
            <person name="Felder M."/>
            <person name="Petzold A."/>
            <person name="Koch P."/>
            <person name="Groth M."/>
            <person name="Platzer M."/>
        </authorList>
    </citation>
    <scope>NUCLEOTIDE SEQUENCE</scope>
    <source>
        <tissue evidence="1">Brain</tissue>
    </source>
</reference>
<dbReference type="AlphaFoldDB" id="A0A1A8C054"/>
<feature type="non-terminal residue" evidence="1">
    <location>
        <position position="76"/>
    </location>
</feature>
<dbReference type="EMBL" id="HADZ01008280">
    <property type="protein sequence ID" value="SBP72221.1"/>
    <property type="molecule type" value="Transcribed_RNA"/>
</dbReference>
<sequence length="76" mass="8920">SWRSDHPRLHGDKRLYVMLGFTCLTQDMQNQHDVNRWVKRKVLYFLSWNKKCTGKSSEGVPLALVHSVVHGVWERG</sequence>
<reference evidence="1" key="1">
    <citation type="submission" date="2016-05" db="EMBL/GenBank/DDBJ databases">
        <authorList>
            <person name="Lavstsen T."/>
            <person name="Jespersen J.S."/>
        </authorList>
    </citation>
    <scope>NUCLEOTIDE SEQUENCE</scope>
    <source>
        <tissue evidence="1">Brain</tissue>
    </source>
</reference>